<accession>A0AA38RGQ3</accession>
<dbReference type="PANTHER" id="PTHR13321">
    <property type="entry name" value="MEDIATOR OF RNA POLYMERASE II TRANSCRIPTION, SUBUNIT 18"/>
    <property type="match status" value="1"/>
</dbReference>
<dbReference type="PANTHER" id="PTHR13321:SF2">
    <property type="entry name" value="MEDIATOR OF RNA POLYMERASE II TRANSCRIPTION SUBUNIT 18"/>
    <property type="match status" value="1"/>
</dbReference>
<dbReference type="GO" id="GO:0003712">
    <property type="term" value="F:transcription coregulator activity"/>
    <property type="evidence" value="ECO:0007669"/>
    <property type="project" value="InterPro"/>
</dbReference>
<protein>
    <recommendedName>
        <fullName evidence="3 8">Mediator of RNA polymerase II transcription subunit 18</fullName>
    </recommendedName>
    <alternativeName>
        <fullName evidence="7 8">Mediator complex subunit 18</fullName>
    </alternativeName>
</protein>
<evidence type="ECO:0000256" key="6">
    <source>
        <dbReference type="ARBA" id="ARBA00023242"/>
    </source>
</evidence>
<dbReference type="InterPro" id="IPR019095">
    <property type="entry name" value="Mediator_Med18"/>
</dbReference>
<proteinExistence type="inferred from homology"/>
<evidence type="ECO:0000313" key="11">
    <source>
        <dbReference type="Proteomes" id="UP001174694"/>
    </source>
</evidence>
<dbReference type="Pfam" id="PF09637">
    <property type="entry name" value="Med18"/>
    <property type="match status" value="1"/>
</dbReference>
<organism evidence="10 11">
    <name type="scientific">Pleurostoma richardsiae</name>
    <dbReference type="NCBI Taxonomy" id="41990"/>
    <lineage>
        <taxon>Eukaryota</taxon>
        <taxon>Fungi</taxon>
        <taxon>Dikarya</taxon>
        <taxon>Ascomycota</taxon>
        <taxon>Pezizomycotina</taxon>
        <taxon>Sordariomycetes</taxon>
        <taxon>Sordariomycetidae</taxon>
        <taxon>Calosphaeriales</taxon>
        <taxon>Pleurostomataceae</taxon>
        <taxon>Pleurostoma</taxon>
    </lineage>
</organism>
<dbReference type="GO" id="GO:0070847">
    <property type="term" value="C:core mediator complex"/>
    <property type="evidence" value="ECO:0007669"/>
    <property type="project" value="TreeGrafter"/>
</dbReference>
<dbReference type="Gene3D" id="2.40.320.10">
    <property type="entry name" value="Hypothetical Protein Pfu-838710-001"/>
    <property type="match status" value="1"/>
</dbReference>
<keyword evidence="5 8" id="KW-0804">Transcription</keyword>
<feature type="region of interest" description="Disordered" evidence="9">
    <location>
        <begin position="97"/>
        <end position="127"/>
    </location>
</feature>
<comment type="subcellular location">
    <subcellularLocation>
        <location evidence="1 8">Nucleus</location>
    </subcellularLocation>
</comment>
<feature type="region of interest" description="Disordered" evidence="9">
    <location>
        <begin position="179"/>
        <end position="199"/>
    </location>
</feature>
<evidence type="ECO:0000256" key="2">
    <source>
        <dbReference type="ARBA" id="ARBA00009814"/>
    </source>
</evidence>
<dbReference type="GO" id="GO:0006357">
    <property type="term" value="P:regulation of transcription by RNA polymerase II"/>
    <property type="evidence" value="ECO:0007669"/>
    <property type="project" value="InterPro"/>
</dbReference>
<dbReference type="Proteomes" id="UP001174694">
    <property type="component" value="Unassembled WGS sequence"/>
</dbReference>
<reference evidence="10" key="1">
    <citation type="submission" date="2022-07" db="EMBL/GenBank/DDBJ databases">
        <title>Fungi with potential for degradation of polypropylene.</title>
        <authorList>
            <person name="Gostincar C."/>
        </authorList>
    </citation>
    <scope>NUCLEOTIDE SEQUENCE</scope>
    <source>
        <strain evidence="10">EXF-13308</strain>
    </source>
</reference>
<gene>
    <name evidence="8" type="primary">MED18</name>
    <name evidence="10" type="ORF">NKR23_g4283</name>
</gene>
<evidence type="ECO:0000256" key="7">
    <source>
        <dbReference type="ARBA" id="ARBA00032012"/>
    </source>
</evidence>
<evidence type="ECO:0000256" key="3">
    <source>
        <dbReference type="ARBA" id="ARBA00019612"/>
    </source>
</evidence>
<sequence length="278" mass="31793">MHELFLTGVVRDDDLEMARAVLQGFCAMNSWQSTHRVLFFRGPPQPKGLPKSEAIPKLPQTQALWRDLHQNLARQSYVLQLRYEVFRDRDFGGDAMQTDAKPATLDHTPGTLRWTDIPDPTGNRPVTQRKKVDIPDQRNLIRVVQDNGHVFKSEAIEESHTYFRDNLEFTILRYHSLPQDQQSSGAPAPRSSLPPWDTLATQDPAGKWLLLVRAHVAEDTSPEKMQKAHDELTAVRDELLGVFEFRILDRRVHDTRIAQQQNNMPAALPQKIQVGGRQ</sequence>
<evidence type="ECO:0000256" key="4">
    <source>
        <dbReference type="ARBA" id="ARBA00023015"/>
    </source>
</evidence>
<evidence type="ECO:0000256" key="9">
    <source>
        <dbReference type="SAM" id="MobiDB-lite"/>
    </source>
</evidence>
<dbReference type="EMBL" id="JANBVO010000010">
    <property type="protein sequence ID" value="KAJ9149471.1"/>
    <property type="molecule type" value="Genomic_DNA"/>
</dbReference>
<evidence type="ECO:0000313" key="10">
    <source>
        <dbReference type="EMBL" id="KAJ9149471.1"/>
    </source>
</evidence>
<keyword evidence="11" id="KW-1185">Reference proteome</keyword>
<dbReference type="GO" id="GO:0006369">
    <property type="term" value="P:termination of RNA polymerase II transcription"/>
    <property type="evidence" value="ECO:0007669"/>
    <property type="project" value="TreeGrafter"/>
</dbReference>
<comment type="function">
    <text evidence="8">Component of the Mediator complex, a coactivator involved in the regulated transcription of nearly all RNA polymerase II-dependent genes. Mediator functions as a bridge to convey information from gene-specific regulatory proteins to the basal RNA polymerase II transcription machinery. Mediator is recruited to promoters by direct interactions with regulatory proteins and serves as a scaffold for the assembly of a functional preinitiation complex with RNA polymerase II and the general transcription factors.</text>
</comment>
<evidence type="ECO:0000256" key="1">
    <source>
        <dbReference type="ARBA" id="ARBA00004123"/>
    </source>
</evidence>
<keyword evidence="8" id="KW-0010">Activator</keyword>
<dbReference type="AlphaFoldDB" id="A0AA38RGQ3"/>
<dbReference type="GO" id="GO:0016592">
    <property type="term" value="C:mediator complex"/>
    <property type="evidence" value="ECO:0007669"/>
    <property type="project" value="InterPro"/>
</dbReference>
<comment type="similarity">
    <text evidence="2 8">Belongs to the Mediator complex subunit 18 family.</text>
</comment>
<evidence type="ECO:0000256" key="5">
    <source>
        <dbReference type="ARBA" id="ARBA00023163"/>
    </source>
</evidence>
<evidence type="ECO:0000256" key="8">
    <source>
        <dbReference type="RuleBase" id="RU364150"/>
    </source>
</evidence>
<comment type="subunit">
    <text evidence="8">Component of the Mediator complex.</text>
</comment>
<keyword evidence="4 8" id="KW-0805">Transcription regulation</keyword>
<comment type="caution">
    <text evidence="10">The sequence shown here is derived from an EMBL/GenBank/DDBJ whole genome shotgun (WGS) entry which is preliminary data.</text>
</comment>
<keyword evidence="6 8" id="KW-0539">Nucleus</keyword>
<name>A0AA38RGQ3_9PEZI</name>